<reference evidence="3" key="1">
    <citation type="submission" date="2022-08" db="EMBL/GenBank/DDBJ databases">
        <authorList>
            <consortium name="DOE Joint Genome Institute"/>
            <person name="Min B."/>
            <person name="Riley R."/>
            <person name="Sierra-Patev S."/>
            <person name="Naranjo-Ortiz M."/>
            <person name="Looney B."/>
            <person name="Konkel Z."/>
            <person name="Slot J.C."/>
            <person name="Sakamoto Y."/>
            <person name="Steenwyk J.L."/>
            <person name="Rokas A."/>
            <person name="Carro J."/>
            <person name="Camarero S."/>
            <person name="Ferreira P."/>
            <person name="Molpeceres G."/>
            <person name="Ruiz-Duenas F.J."/>
            <person name="Serrano A."/>
            <person name="Henrissat B."/>
            <person name="Drula E."/>
            <person name="Hughes K.W."/>
            <person name="Mata J.L."/>
            <person name="Ishikawa N.K."/>
            <person name="Vargas-Isla R."/>
            <person name="Ushijima S."/>
            <person name="Smith C.A."/>
            <person name="Ahrendt S."/>
            <person name="Andreopoulos W."/>
            <person name="He G."/>
            <person name="Labutti K."/>
            <person name="Lipzen A."/>
            <person name="Ng V."/>
            <person name="Sandor L."/>
            <person name="Barry K."/>
            <person name="Martinez A.T."/>
            <person name="Xiao Y."/>
            <person name="Gibbons J.G."/>
            <person name="Terashima K."/>
            <person name="Hibbett D.S."/>
            <person name="Grigoriev I.V."/>
        </authorList>
    </citation>
    <scope>NUCLEOTIDE SEQUENCE</scope>
    <source>
        <strain evidence="3">TFB9207</strain>
    </source>
</reference>
<keyword evidence="1" id="KW-0472">Membrane</keyword>
<feature type="transmembrane region" description="Helical" evidence="1">
    <location>
        <begin position="97"/>
        <end position="118"/>
    </location>
</feature>
<feature type="domain" description="DUF6533" evidence="2">
    <location>
        <begin position="23"/>
        <end position="68"/>
    </location>
</feature>
<dbReference type="Proteomes" id="UP001163846">
    <property type="component" value="Unassembled WGS sequence"/>
</dbReference>
<dbReference type="Pfam" id="PF20151">
    <property type="entry name" value="DUF6533"/>
    <property type="match status" value="1"/>
</dbReference>
<feature type="transmembrane region" description="Helical" evidence="1">
    <location>
        <begin position="130"/>
        <end position="151"/>
    </location>
</feature>
<feature type="transmembrane region" description="Helical" evidence="1">
    <location>
        <begin position="57"/>
        <end position="77"/>
    </location>
</feature>
<name>A0AA38P0W4_9AGAR</name>
<comment type="caution">
    <text evidence="3">The sequence shown here is derived from an EMBL/GenBank/DDBJ whole genome shotgun (WGS) entry which is preliminary data.</text>
</comment>
<sequence>MVFTFDSSSLEDYLNDRNLISSFLVSSAVVFLYDWIDMLPEEIEFVWTSNLLRPFNVLYMIQRYMPFIDTIGILFVVSFEQPLDAGVCQVLYNISGWMYVIGIALTEVILTMRTWALWGKGSKLSITLPIFFTCCFVPIFYVFNLFLQTQTFEPSPFPNDLGCIFLGGKPTLFVCWIILLAYEAVILALMLMCYYQSGRWFALSRTVYKEGFTFYIITFLWSIINITVILLLPHDLENLLSSYQRIMHNVLTSRAVLHMRKQSTKSTLAKPGLSVFVNHEQFVSEDIPLRNFGSLNSNAES</sequence>
<dbReference type="AlphaFoldDB" id="A0AA38P0W4"/>
<dbReference type="EMBL" id="MU806559">
    <property type="protein sequence ID" value="KAJ3834244.1"/>
    <property type="molecule type" value="Genomic_DNA"/>
</dbReference>
<evidence type="ECO:0000313" key="4">
    <source>
        <dbReference type="Proteomes" id="UP001163846"/>
    </source>
</evidence>
<keyword evidence="1" id="KW-1133">Transmembrane helix</keyword>
<gene>
    <name evidence="3" type="ORF">F5878DRAFT_630999</name>
</gene>
<dbReference type="InterPro" id="IPR045340">
    <property type="entry name" value="DUF6533"/>
</dbReference>
<proteinExistence type="predicted"/>
<organism evidence="3 4">
    <name type="scientific">Lentinula raphanica</name>
    <dbReference type="NCBI Taxonomy" id="153919"/>
    <lineage>
        <taxon>Eukaryota</taxon>
        <taxon>Fungi</taxon>
        <taxon>Dikarya</taxon>
        <taxon>Basidiomycota</taxon>
        <taxon>Agaricomycotina</taxon>
        <taxon>Agaricomycetes</taxon>
        <taxon>Agaricomycetidae</taxon>
        <taxon>Agaricales</taxon>
        <taxon>Marasmiineae</taxon>
        <taxon>Omphalotaceae</taxon>
        <taxon>Lentinula</taxon>
    </lineage>
</organism>
<evidence type="ECO:0000256" key="1">
    <source>
        <dbReference type="SAM" id="Phobius"/>
    </source>
</evidence>
<protein>
    <recommendedName>
        <fullName evidence="2">DUF6533 domain-containing protein</fullName>
    </recommendedName>
</protein>
<accession>A0AA38P0W4</accession>
<keyword evidence="4" id="KW-1185">Reference proteome</keyword>
<feature type="transmembrane region" description="Helical" evidence="1">
    <location>
        <begin position="212"/>
        <end position="232"/>
    </location>
</feature>
<keyword evidence="1" id="KW-0812">Transmembrane</keyword>
<feature type="transmembrane region" description="Helical" evidence="1">
    <location>
        <begin position="171"/>
        <end position="191"/>
    </location>
</feature>
<evidence type="ECO:0000259" key="2">
    <source>
        <dbReference type="Pfam" id="PF20151"/>
    </source>
</evidence>
<evidence type="ECO:0000313" key="3">
    <source>
        <dbReference type="EMBL" id="KAJ3834244.1"/>
    </source>
</evidence>